<reference evidence="2 3" key="1">
    <citation type="submission" date="2024-06" db="EMBL/GenBank/DDBJ databases">
        <title>A chromosome level genome sequence of Diviner's sage (Salvia divinorum).</title>
        <authorList>
            <person name="Ford S.A."/>
            <person name="Ro D.-K."/>
            <person name="Ness R.W."/>
            <person name="Phillips M.A."/>
        </authorList>
    </citation>
    <scope>NUCLEOTIDE SEQUENCE [LARGE SCALE GENOMIC DNA]</scope>
    <source>
        <strain evidence="2">SAF-2024a</strain>
        <tissue evidence="2">Leaf</tissue>
    </source>
</reference>
<dbReference type="Pfam" id="PF06602">
    <property type="entry name" value="Myotub-related"/>
    <property type="match status" value="1"/>
</dbReference>
<dbReference type="PANTHER" id="PTHR10807:SF8">
    <property type="entry name" value="PHOSPHATIDYLINOSITOL-3-PHOSPHATE PHOSPHATASE"/>
    <property type="match status" value="1"/>
</dbReference>
<dbReference type="SUPFAM" id="SSF52799">
    <property type="entry name" value="(Phosphotyrosine protein) phosphatases II"/>
    <property type="match status" value="1"/>
</dbReference>
<feature type="domain" description="Myotubularin phosphatase" evidence="1">
    <location>
        <begin position="1"/>
        <end position="123"/>
    </location>
</feature>
<proteinExistence type="predicted"/>
<dbReference type="InterPro" id="IPR030564">
    <property type="entry name" value="Myotubularin"/>
</dbReference>
<sequence>MVFSSCRKGLACIWSFWVDCVSQLLRMYPFAFEFSSAFLVELLDSVLFYRFGNFLCNIEHERGKARVYDKCGCLWVHLVDMRASDKTSNQYYHLVSVSKTQVFFSPNTTVDTTDSVRNILGYQRVENLGKYLVDETYLWACILREKYKMATSCPETINRKGSSFLWHSLSKVWHYIYDGISWSIGNGERTRFWSDIWIPELGPLTGHRVENSVVEIEKLVYEMADGSGNWLWDEFRHHITDEAATKLASINAPMHDVGCDLCIWRWSDNRKFSVSTAYEALYKHQWEAEDDKWMAVWSYRGPQRVRQFLWLVVKHRILTRFLSAPFDVWIRDNMSSNRIVNGYAWSTLFGIMYWRIWKNRNMLVFSDKSLSVVAFVV</sequence>
<name>A0ABD1HJM2_SALDI</name>
<protein>
    <recommendedName>
        <fullName evidence="1">Myotubularin phosphatase domain-containing protein</fullName>
    </recommendedName>
</protein>
<organism evidence="2 3">
    <name type="scientific">Salvia divinorum</name>
    <name type="common">Maria pastora</name>
    <name type="synonym">Diviner's sage</name>
    <dbReference type="NCBI Taxonomy" id="28513"/>
    <lineage>
        <taxon>Eukaryota</taxon>
        <taxon>Viridiplantae</taxon>
        <taxon>Streptophyta</taxon>
        <taxon>Embryophyta</taxon>
        <taxon>Tracheophyta</taxon>
        <taxon>Spermatophyta</taxon>
        <taxon>Magnoliopsida</taxon>
        <taxon>eudicotyledons</taxon>
        <taxon>Gunneridae</taxon>
        <taxon>Pentapetalae</taxon>
        <taxon>asterids</taxon>
        <taxon>lamiids</taxon>
        <taxon>Lamiales</taxon>
        <taxon>Lamiaceae</taxon>
        <taxon>Nepetoideae</taxon>
        <taxon>Mentheae</taxon>
        <taxon>Salviinae</taxon>
        <taxon>Salvia</taxon>
        <taxon>Salvia subgen. Calosphace</taxon>
    </lineage>
</organism>
<dbReference type="Proteomes" id="UP001567538">
    <property type="component" value="Unassembled WGS sequence"/>
</dbReference>
<dbReference type="EMBL" id="JBEAFC010000005">
    <property type="protein sequence ID" value="KAL1556650.1"/>
    <property type="molecule type" value="Genomic_DNA"/>
</dbReference>
<evidence type="ECO:0000313" key="2">
    <source>
        <dbReference type="EMBL" id="KAL1556650.1"/>
    </source>
</evidence>
<comment type="caution">
    <text evidence="2">The sequence shown here is derived from an EMBL/GenBank/DDBJ whole genome shotgun (WGS) entry which is preliminary data.</text>
</comment>
<gene>
    <name evidence="2" type="ORF">AAHA92_12243</name>
</gene>
<evidence type="ECO:0000259" key="1">
    <source>
        <dbReference type="PROSITE" id="PS51339"/>
    </source>
</evidence>
<evidence type="ECO:0000313" key="3">
    <source>
        <dbReference type="Proteomes" id="UP001567538"/>
    </source>
</evidence>
<dbReference type="InterPro" id="IPR029021">
    <property type="entry name" value="Prot-tyrosine_phosphatase-like"/>
</dbReference>
<keyword evidence="3" id="KW-1185">Reference proteome</keyword>
<dbReference type="PANTHER" id="PTHR10807">
    <property type="entry name" value="MYOTUBULARIN-RELATED"/>
    <property type="match status" value="1"/>
</dbReference>
<dbReference type="PROSITE" id="PS51339">
    <property type="entry name" value="PPASE_MYOTUBULARIN"/>
    <property type="match status" value="1"/>
</dbReference>
<dbReference type="AlphaFoldDB" id="A0ABD1HJM2"/>
<accession>A0ABD1HJM2</accession>
<dbReference type="InterPro" id="IPR010569">
    <property type="entry name" value="Myotubularin-like_Pase_dom"/>
</dbReference>